<evidence type="ECO:0000256" key="8">
    <source>
        <dbReference type="SAM" id="SignalP"/>
    </source>
</evidence>
<dbReference type="SUPFAM" id="SSF49464">
    <property type="entry name" value="Carboxypeptidase regulatory domain-like"/>
    <property type="match status" value="1"/>
</dbReference>
<keyword evidence="11" id="KW-1185">Reference proteome</keyword>
<proteinExistence type="inferred from homology"/>
<dbReference type="SUPFAM" id="SSF56935">
    <property type="entry name" value="Porins"/>
    <property type="match status" value="1"/>
</dbReference>
<evidence type="ECO:0000256" key="4">
    <source>
        <dbReference type="ARBA" id="ARBA00022692"/>
    </source>
</evidence>
<evidence type="ECO:0000256" key="7">
    <source>
        <dbReference type="PROSITE-ProRule" id="PRU01360"/>
    </source>
</evidence>
<reference evidence="10 11" key="1">
    <citation type="submission" date="2019-09" db="EMBL/GenBank/DDBJ databases">
        <title>Butyricimonas paravirosa DSM 105722 (=214-4 = JCM 18677 = CCUG 65563).</title>
        <authorList>
            <person name="Le Roy T."/>
            <person name="Cani P.D."/>
        </authorList>
    </citation>
    <scope>NUCLEOTIDE SEQUENCE [LARGE SCALE GENOMIC DNA]</scope>
    <source>
        <strain evidence="10 11">DSM 105722</strain>
    </source>
</reference>
<dbReference type="NCBIfam" id="TIGR04056">
    <property type="entry name" value="OMP_RagA_SusC"/>
    <property type="match status" value="1"/>
</dbReference>
<accession>A0ABZ0FZQ4</accession>
<dbReference type="NCBIfam" id="TIGR04057">
    <property type="entry name" value="SusC_RagA_signa"/>
    <property type="match status" value="1"/>
</dbReference>
<comment type="similarity">
    <text evidence="7">Belongs to the TonB-dependent receptor family.</text>
</comment>
<evidence type="ECO:0000256" key="2">
    <source>
        <dbReference type="ARBA" id="ARBA00022448"/>
    </source>
</evidence>
<feature type="signal peptide" evidence="8">
    <location>
        <begin position="1"/>
        <end position="29"/>
    </location>
</feature>
<organism evidence="10 11">
    <name type="scientific">Butyricimonas paravirosa</name>
    <dbReference type="NCBI Taxonomy" id="1472417"/>
    <lineage>
        <taxon>Bacteria</taxon>
        <taxon>Pseudomonadati</taxon>
        <taxon>Bacteroidota</taxon>
        <taxon>Bacteroidia</taxon>
        <taxon>Bacteroidales</taxon>
        <taxon>Odoribacteraceae</taxon>
        <taxon>Butyricimonas</taxon>
    </lineage>
</organism>
<gene>
    <name evidence="10" type="ORF">F1644_17705</name>
</gene>
<evidence type="ECO:0000256" key="3">
    <source>
        <dbReference type="ARBA" id="ARBA00022452"/>
    </source>
</evidence>
<name>A0ABZ0FZQ4_9BACT</name>
<feature type="chain" id="PRO_5045230372" evidence="8">
    <location>
        <begin position="30"/>
        <end position="1180"/>
    </location>
</feature>
<dbReference type="PROSITE" id="PS52016">
    <property type="entry name" value="TONB_DEPENDENT_REC_3"/>
    <property type="match status" value="1"/>
</dbReference>
<evidence type="ECO:0000259" key="9">
    <source>
        <dbReference type="Pfam" id="PF07715"/>
    </source>
</evidence>
<dbReference type="Gene3D" id="2.40.170.20">
    <property type="entry name" value="TonB-dependent receptor, beta-barrel domain"/>
    <property type="match status" value="1"/>
</dbReference>
<evidence type="ECO:0000313" key="11">
    <source>
        <dbReference type="Proteomes" id="UP001302374"/>
    </source>
</evidence>
<dbReference type="InterPro" id="IPR023997">
    <property type="entry name" value="TonB-dep_OMP_SusC/RagA_CS"/>
</dbReference>
<keyword evidence="3 7" id="KW-1134">Transmembrane beta strand</keyword>
<keyword evidence="6 7" id="KW-0998">Cell outer membrane</keyword>
<keyword evidence="2 7" id="KW-0813">Transport</keyword>
<comment type="subcellular location">
    <subcellularLocation>
        <location evidence="1 7">Cell outer membrane</location>
        <topology evidence="1 7">Multi-pass membrane protein</topology>
    </subcellularLocation>
</comment>
<evidence type="ECO:0000256" key="6">
    <source>
        <dbReference type="ARBA" id="ARBA00023237"/>
    </source>
</evidence>
<dbReference type="InterPro" id="IPR037066">
    <property type="entry name" value="Plug_dom_sf"/>
</dbReference>
<dbReference type="Pfam" id="PF13715">
    <property type="entry name" value="CarbopepD_reg_2"/>
    <property type="match status" value="1"/>
</dbReference>
<dbReference type="InterPro" id="IPR012910">
    <property type="entry name" value="Plug_dom"/>
</dbReference>
<dbReference type="InterPro" id="IPR039426">
    <property type="entry name" value="TonB-dep_rcpt-like"/>
</dbReference>
<dbReference type="InterPro" id="IPR023996">
    <property type="entry name" value="TonB-dep_OMP_SusC/RagA"/>
</dbReference>
<dbReference type="Gene3D" id="2.60.40.1120">
    <property type="entry name" value="Carboxypeptidase-like, regulatory domain"/>
    <property type="match status" value="1"/>
</dbReference>
<dbReference type="InterPro" id="IPR036942">
    <property type="entry name" value="Beta-barrel_TonB_sf"/>
</dbReference>
<dbReference type="Pfam" id="PF07715">
    <property type="entry name" value="Plug"/>
    <property type="match status" value="1"/>
</dbReference>
<dbReference type="Proteomes" id="UP001302374">
    <property type="component" value="Chromosome"/>
</dbReference>
<evidence type="ECO:0000313" key="10">
    <source>
        <dbReference type="EMBL" id="WOF13987.1"/>
    </source>
</evidence>
<sequence length="1180" mass="132537">MKKKWMCKILRYMRNLFLLLLISASSIWARDGYSQKSQEIFSVKSGTIESIFRQIKKQSGYEFFYNTAVLDVKENVSLATPNGTLEDILSQVLGNKYSYSIRDNYILISGKKHVLPDEVKKIVIKGLVKDRKGESLPGVSVLLKGTTVGVATDVKGEFMLTIPAQDTIVLRFTFIGMKTKDVVYRAQEKPIVVVLEESATEVEEVIVTGYQEIKKERMTGSVEVVTSKDIVNKGYTSVEDVLKGQMAGVAVMNLSGRPGAQARIRIRGINSLTGDTNPIWIVDGMPLTGNVPEVSMGGTEFEETVLTSGIGNIPPDDIESITVLKDAAATAIYGSRAANGVIVVTTKRGTVGRSYINVQVSYGLSEAPDNRLKMMNTKEKIAFERGIYEDFPGLNVGGRVYQLLKKVDNGLLTKVEAETEIERLSKINTNWFDKIFRVAHTQNYSISLSGGNETTQYYGSLSYLSQEGVMPNNKYESMGASMKLTHDFNKFLRVHFDVRSSLRNDRSSASPVNPLDYATYANTYERLYDEEGNYDYDRSSFSELSSIRDGYRYDFNILKDLNDNTTKSRYVSNQVSLKLEFKIMEGLMLSSMGTFSNSNNHSMRELVPGSYASKRASWLAGIYTEGEITDDMNNGMVQESTSRSQQWTIRNQLEFARGFSGGDHYVNAYLGQEVSSSKGYGFTSMIPEWSDVYGVASYPDLTGVTLKSSFTDLLAKLGSHSETQDRSASFFMTGSYSYKDRYVIQGSARLDGVDIIGTDNRFSPLWNVSGKWNVHNESFMTRFGFINQLAFRVSYGFVGSIDRNALPFSVLRKVSNYSYNGEKIMDRYDPSNPSIKWQRQENRNIGFDASLLNNRINLVVNYYDNDTRNLLDDKKIAASTGRLSVAANVASVNNRGWEISLRTLNVRTTDFSWVTSVNFTKNKDKVTETYYQDLSEVSASTNSTFESIYNLYIQGRPVKAFYGYKYAGVDPYTGNSLAYVDGFDDDGNRLGTLTPEGKYVYNMDNDLTTQLANSSRGYLGRSDPPITGGFTTQFNYKRFSLFAQFTYMTGHLARSFQYYVSGGTTSASARNLLKIEANRWRKPGDMTDVPKYGTSRTEYLYQLFDFRFEKGDYLKCNNISLGYNLDPALCAKLYITRARLNLNMANVFTLTKFRGIDPETKGAFTYPSARTYSFTLSIGI</sequence>
<dbReference type="Gene3D" id="2.170.130.10">
    <property type="entry name" value="TonB-dependent receptor, plug domain"/>
    <property type="match status" value="1"/>
</dbReference>
<dbReference type="InterPro" id="IPR008969">
    <property type="entry name" value="CarboxyPept-like_regulatory"/>
</dbReference>
<dbReference type="EMBL" id="CP043839">
    <property type="protein sequence ID" value="WOF13987.1"/>
    <property type="molecule type" value="Genomic_DNA"/>
</dbReference>
<feature type="domain" description="TonB-dependent receptor plug" evidence="9">
    <location>
        <begin position="215"/>
        <end position="341"/>
    </location>
</feature>
<evidence type="ECO:0000256" key="5">
    <source>
        <dbReference type="ARBA" id="ARBA00023136"/>
    </source>
</evidence>
<protein>
    <submittedName>
        <fullName evidence="10">SusC/RagA family TonB-linked outer membrane protein</fullName>
    </submittedName>
</protein>
<evidence type="ECO:0000256" key="1">
    <source>
        <dbReference type="ARBA" id="ARBA00004571"/>
    </source>
</evidence>
<keyword evidence="8" id="KW-0732">Signal</keyword>
<keyword evidence="4 7" id="KW-0812">Transmembrane</keyword>
<keyword evidence="5 7" id="KW-0472">Membrane</keyword>